<evidence type="ECO:0000313" key="10">
    <source>
        <dbReference type="Proteomes" id="UP001597277"/>
    </source>
</evidence>
<keyword evidence="2 7" id="KW-0963">Cytoplasm</keyword>
<evidence type="ECO:0000256" key="3">
    <source>
        <dbReference type="ARBA" id="ARBA00022737"/>
    </source>
</evidence>
<proteinExistence type="inferred from homology"/>
<dbReference type="CDD" id="cd16321">
    <property type="entry name" value="MraZ_C"/>
    <property type="match status" value="1"/>
</dbReference>
<dbReference type="InterPro" id="IPR037914">
    <property type="entry name" value="SpoVT-AbrB_sf"/>
</dbReference>
<comment type="similarity">
    <text evidence="7">Belongs to the MraZ family.</text>
</comment>
<dbReference type="Pfam" id="PF02381">
    <property type="entry name" value="MraZ"/>
    <property type="match status" value="2"/>
</dbReference>
<keyword evidence="6 7" id="KW-0804">Transcription</keyword>
<evidence type="ECO:0000256" key="1">
    <source>
        <dbReference type="ARBA" id="ARBA00013860"/>
    </source>
</evidence>
<comment type="subcellular location">
    <subcellularLocation>
        <location evidence="7">Cytoplasm</location>
        <location evidence="7">Nucleoid</location>
    </subcellularLocation>
</comment>
<keyword evidence="5 7" id="KW-0238">DNA-binding</keyword>
<feature type="domain" description="SpoVT-AbrB" evidence="8">
    <location>
        <begin position="5"/>
        <end position="47"/>
    </location>
</feature>
<dbReference type="InterPro" id="IPR003444">
    <property type="entry name" value="MraZ"/>
</dbReference>
<dbReference type="EMBL" id="JBHUEE010000009">
    <property type="protein sequence ID" value="MFD1719308.1"/>
    <property type="molecule type" value="Genomic_DNA"/>
</dbReference>
<protein>
    <recommendedName>
        <fullName evidence="1 7">Transcriptional regulator MraZ</fullName>
    </recommendedName>
</protein>
<evidence type="ECO:0000256" key="6">
    <source>
        <dbReference type="ARBA" id="ARBA00023163"/>
    </source>
</evidence>
<evidence type="ECO:0000256" key="7">
    <source>
        <dbReference type="HAMAP-Rule" id="MF_01008"/>
    </source>
</evidence>
<dbReference type="Gene3D" id="3.40.1550.20">
    <property type="entry name" value="Transcriptional regulator MraZ domain"/>
    <property type="match status" value="1"/>
</dbReference>
<gene>
    <name evidence="7 9" type="primary">mraZ</name>
    <name evidence="9" type="ORF">ACFSE6_15805</name>
</gene>
<dbReference type="Proteomes" id="UP001597277">
    <property type="component" value="Unassembled WGS sequence"/>
</dbReference>
<reference evidence="10" key="1">
    <citation type="journal article" date="2019" name="Int. J. Syst. Evol. Microbiol.">
        <title>The Global Catalogue of Microorganisms (GCM) 10K type strain sequencing project: providing services to taxonomists for standard genome sequencing and annotation.</title>
        <authorList>
            <consortium name="The Broad Institute Genomics Platform"/>
            <consortium name="The Broad Institute Genome Sequencing Center for Infectious Disease"/>
            <person name="Wu L."/>
            <person name="Ma J."/>
        </authorList>
    </citation>
    <scope>NUCLEOTIDE SEQUENCE [LARGE SCALE GENOMIC DNA]</scope>
    <source>
        <strain evidence="10">JCM 17130</strain>
    </source>
</reference>
<name>A0ABW4L922_9MICO</name>
<dbReference type="InterPro" id="IPR035642">
    <property type="entry name" value="MraZ_N"/>
</dbReference>
<dbReference type="InterPro" id="IPR007159">
    <property type="entry name" value="SpoVT-AbrB_dom"/>
</dbReference>
<dbReference type="InterPro" id="IPR035644">
    <property type="entry name" value="MraZ_C"/>
</dbReference>
<keyword evidence="3" id="KW-0677">Repeat</keyword>
<dbReference type="NCBIfam" id="TIGR00242">
    <property type="entry name" value="division/cell wall cluster transcriptional repressor MraZ"/>
    <property type="match status" value="1"/>
</dbReference>
<sequence length="143" mass="16107">MFLGTYEPRLDDKGRLILPAKFRDQLAAGVVLTRGQERCLYAFPMREFEEMHTRLRQAPVTSKQARDYLRVFLSGAADDLPDKQGRITIPSGLRNYAGLDRELAVIGAGTRIEIWDADAWAAYLSEQEQAFAETAEEVVPGLF</sequence>
<comment type="subunit">
    <text evidence="7">Forms oligomers.</text>
</comment>
<evidence type="ECO:0000313" key="9">
    <source>
        <dbReference type="EMBL" id="MFD1719308.1"/>
    </source>
</evidence>
<evidence type="ECO:0000256" key="2">
    <source>
        <dbReference type="ARBA" id="ARBA00022490"/>
    </source>
</evidence>
<evidence type="ECO:0000259" key="8">
    <source>
        <dbReference type="PROSITE" id="PS51740"/>
    </source>
</evidence>
<dbReference type="RefSeq" id="WP_388009342.1">
    <property type="nucleotide sequence ID" value="NZ_JBHUEE010000009.1"/>
</dbReference>
<evidence type="ECO:0000256" key="4">
    <source>
        <dbReference type="ARBA" id="ARBA00023015"/>
    </source>
</evidence>
<evidence type="ECO:0000256" key="5">
    <source>
        <dbReference type="ARBA" id="ARBA00023125"/>
    </source>
</evidence>
<dbReference type="SUPFAM" id="SSF89447">
    <property type="entry name" value="AbrB/MazE/MraZ-like"/>
    <property type="match status" value="1"/>
</dbReference>
<feature type="domain" description="SpoVT-AbrB" evidence="8">
    <location>
        <begin position="76"/>
        <end position="119"/>
    </location>
</feature>
<comment type="caution">
    <text evidence="9">The sequence shown here is derived from an EMBL/GenBank/DDBJ whole genome shotgun (WGS) entry which is preliminary data.</text>
</comment>
<dbReference type="CDD" id="cd16320">
    <property type="entry name" value="MraZ_N"/>
    <property type="match status" value="1"/>
</dbReference>
<dbReference type="InterPro" id="IPR038619">
    <property type="entry name" value="MraZ_sf"/>
</dbReference>
<dbReference type="InterPro" id="IPR020603">
    <property type="entry name" value="MraZ_dom"/>
</dbReference>
<accession>A0ABW4L922</accession>
<organism evidence="9 10">
    <name type="scientific">Georgenia deserti</name>
    <dbReference type="NCBI Taxonomy" id="2093781"/>
    <lineage>
        <taxon>Bacteria</taxon>
        <taxon>Bacillati</taxon>
        <taxon>Actinomycetota</taxon>
        <taxon>Actinomycetes</taxon>
        <taxon>Micrococcales</taxon>
        <taxon>Bogoriellaceae</taxon>
        <taxon>Georgenia</taxon>
    </lineage>
</organism>
<dbReference type="PANTHER" id="PTHR34701">
    <property type="entry name" value="TRANSCRIPTIONAL REGULATOR MRAZ"/>
    <property type="match status" value="1"/>
</dbReference>
<keyword evidence="10" id="KW-1185">Reference proteome</keyword>
<keyword evidence="4 7" id="KW-0805">Transcription regulation</keyword>
<dbReference type="PANTHER" id="PTHR34701:SF1">
    <property type="entry name" value="TRANSCRIPTIONAL REGULATOR MRAZ"/>
    <property type="match status" value="1"/>
</dbReference>
<dbReference type="PROSITE" id="PS51740">
    <property type="entry name" value="SPOVT_ABRB"/>
    <property type="match status" value="2"/>
</dbReference>
<dbReference type="HAMAP" id="MF_01008">
    <property type="entry name" value="MraZ"/>
    <property type="match status" value="1"/>
</dbReference>